<gene>
    <name evidence="2" type="ORF">A2633_02780</name>
</gene>
<comment type="caution">
    <text evidence="2">The sequence shown here is derived from an EMBL/GenBank/DDBJ whole genome shotgun (WGS) entry which is preliminary data.</text>
</comment>
<dbReference type="Pfam" id="PF26593">
    <property type="entry name" value="TraC-like"/>
    <property type="match status" value="1"/>
</dbReference>
<feature type="domain" description="TraC-like" evidence="1">
    <location>
        <begin position="28"/>
        <end position="209"/>
    </location>
</feature>
<sequence length="225" mass="25020">MPPQAQQSVKARSAKATQDFLAVDGVRDGTIILKTGGLRAVLMASSMNFALKSGDEQEAIIFQYQNFLNSIDFSLQFTVQSRRLNILPYLESLKIRTKEETNELLKIQIDEYVEFVRSFVELSNIVSKAFYIIVPFDAGGLDSIAAGGGGIFSFFSKKKVTATPQGSGDNFEEYKSQLQQRVDQVSLGLVRFGIRTAQLNTEEVIELLYGLYNPGELEKKKLPTA</sequence>
<proteinExistence type="predicted"/>
<dbReference type="Proteomes" id="UP000177152">
    <property type="component" value="Unassembled WGS sequence"/>
</dbReference>
<evidence type="ECO:0000313" key="3">
    <source>
        <dbReference type="Proteomes" id="UP000177152"/>
    </source>
</evidence>
<dbReference type="AlphaFoldDB" id="A0A1G2K5R1"/>
<accession>A0A1G2K5R1</accession>
<name>A0A1G2K5R1_9BACT</name>
<dbReference type="InterPro" id="IPR058596">
    <property type="entry name" value="TraC-like_dom"/>
</dbReference>
<reference evidence="2 3" key="1">
    <citation type="journal article" date="2016" name="Nat. Commun.">
        <title>Thousands of microbial genomes shed light on interconnected biogeochemical processes in an aquifer system.</title>
        <authorList>
            <person name="Anantharaman K."/>
            <person name="Brown C.T."/>
            <person name="Hug L.A."/>
            <person name="Sharon I."/>
            <person name="Castelle C.J."/>
            <person name="Probst A.J."/>
            <person name="Thomas B.C."/>
            <person name="Singh A."/>
            <person name="Wilkins M.J."/>
            <person name="Karaoz U."/>
            <person name="Brodie E.L."/>
            <person name="Williams K.H."/>
            <person name="Hubbard S.S."/>
            <person name="Banfield J.F."/>
        </authorList>
    </citation>
    <scope>NUCLEOTIDE SEQUENCE [LARGE SCALE GENOMIC DNA]</scope>
</reference>
<organism evidence="2 3">
    <name type="scientific">Candidatus Sungbacteria bacterium RIFCSPHIGHO2_01_FULL_47_32</name>
    <dbReference type="NCBI Taxonomy" id="1802264"/>
    <lineage>
        <taxon>Bacteria</taxon>
        <taxon>Candidatus Sungiibacteriota</taxon>
    </lineage>
</organism>
<evidence type="ECO:0000313" key="2">
    <source>
        <dbReference type="EMBL" id="OGZ93768.1"/>
    </source>
</evidence>
<protein>
    <recommendedName>
        <fullName evidence="1">TraC-like domain-containing protein</fullName>
    </recommendedName>
</protein>
<dbReference type="EMBL" id="MHQC01000051">
    <property type="protein sequence ID" value="OGZ93768.1"/>
    <property type="molecule type" value="Genomic_DNA"/>
</dbReference>
<evidence type="ECO:0000259" key="1">
    <source>
        <dbReference type="Pfam" id="PF26593"/>
    </source>
</evidence>